<evidence type="ECO:0000313" key="1">
    <source>
        <dbReference type="EMBL" id="NBZ87910.1"/>
    </source>
</evidence>
<dbReference type="EMBL" id="JAABNR010000008">
    <property type="protein sequence ID" value="NBZ87910.1"/>
    <property type="molecule type" value="Genomic_DNA"/>
</dbReference>
<dbReference type="AlphaFoldDB" id="A0AAE4YDK1"/>
<proteinExistence type="predicted"/>
<organism evidence="1 2">
    <name type="scientific">Stagnihabitans tardus</name>
    <dbReference type="NCBI Taxonomy" id="2699202"/>
    <lineage>
        <taxon>Bacteria</taxon>
        <taxon>Pseudomonadati</taxon>
        <taxon>Pseudomonadota</taxon>
        <taxon>Alphaproteobacteria</taxon>
        <taxon>Rhodobacterales</taxon>
        <taxon>Paracoccaceae</taxon>
        <taxon>Stagnihabitans</taxon>
    </lineage>
</organism>
<protein>
    <submittedName>
        <fullName evidence="1">Head-tail adaptor protein</fullName>
    </submittedName>
</protein>
<reference evidence="1" key="1">
    <citation type="submission" date="2020-01" db="EMBL/GenBank/DDBJ databases">
        <authorList>
            <person name="Chen W.-M."/>
        </authorList>
    </citation>
    <scope>NUCLEOTIDE SEQUENCE</scope>
    <source>
        <strain evidence="1">CYK-10</strain>
    </source>
</reference>
<dbReference type="Gene3D" id="2.40.10.270">
    <property type="entry name" value="Bacteriophage SPP1 head-tail adaptor protein"/>
    <property type="match status" value="1"/>
</dbReference>
<sequence>MRVGRFRETILIEAATPGAADGYGAPAVAWAPRCTLRAELVTAEREGAPAGSAGKRDKRTVTFRTRAFGGVMTRDRVTWKGDLYTVTAVKSGDFAAAAGMELTCEALT</sequence>
<dbReference type="InterPro" id="IPR038666">
    <property type="entry name" value="SSP1_head-tail_sf"/>
</dbReference>
<keyword evidence="2" id="KW-1185">Reference proteome</keyword>
<comment type="caution">
    <text evidence="1">The sequence shown here is derived from an EMBL/GenBank/DDBJ whole genome shotgun (WGS) entry which is preliminary data.</text>
</comment>
<dbReference type="Pfam" id="PF05521">
    <property type="entry name" value="Phage_HCP"/>
    <property type="match status" value="1"/>
</dbReference>
<dbReference type="RefSeq" id="WP_168774718.1">
    <property type="nucleotide sequence ID" value="NZ_JAABNR010000008.1"/>
</dbReference>
<dbReference type="InterPro" id="IPR008767">
    <property type="entry name" value="Phage_SPP1_head-tail_adaptor"/>
</dbReference>
<evidence type="ECO:0000313" key="2">
    <source>
        <dbReference type="Proteomes" id="UP001193501"/>
    </source>
</evidence>
<accession>A0AAE4YDK1</accession>
<dbReference type="Proteomes" id="UP001193501">
    <property type="component" value="Unassembled WGS sequence"/>
</dbReference>
<gene>
    <name evidence="1" type="ORF">GV832_10000</name>
</gene>
<name>A0AAE4YDK1_9RHOB</name>